<keyword evidence="3" id="KW-1185">Reference proteome</keyword>
<dbReference type="EMBL" id="ML119654">
    <property type="protein sequence ID" value="RPA85316.1"/>
    <property type="molecule type" value="Genomic_DNA"/>
</dbReference>
<evidence type="ECO:0000313" key="3">
    <source>
        <dbReference type="Proteomes" id="UP000275078"/>
    </source>
</evidence>
<dbReference type="Proteomes" id="UP000275078">
    <property type="component" value="Unassembled WGS sequence"/>
</dbReference>
<feature type="region of interest" description="Disordered" evidence="1">
    <location>
        <begin position="1"/>
        <end position="42"/>
    </location>
</feature>
<dbReference type="OrthoDB" id="5380478at2759"/>
<gene>
    <name evidence="2" type="ORF">BJ508DRAFT_302983</name>
</gene>
<dbReference type="AlphaFoldDB" id="A0A3N4II62"/>
<feature type="region of interest" description="Disordered" evidence="1">
    <location>
        <begin position="219"/>
        <end position="271"/>
    </location>
</feature>
<feature type="compositionally biased region" description="Polar residues" evidence="1">
    <location>
        <begin position="221"/>
        <end position="236"/>
    </location>
</feature>
<organism evidence="2 3">
    <name type="scientific">Ascobolus immersus RN42</name>
    <dbReference type="NCBI Taxonomy" id="1160509"/>
    <lineage>
        <taxon>Eukaryota</taxon>
        <taxon>Fungi</taxon>
        <taxon>Dikarya</taxon>
        <taxon>Ascomycota</taxon>
        <taxon>Pezizomycotina</taxon>
        <taxon>Pezizomycetes</taxon>
        <taxon>Pezizales</taxon>
        <taxon>Ascobolaceae</taxon>
        <taxon>Ascobolus</taxon>
    </lineage>
</organism>
<proteinExistence type="predicted"/>
<accession>A0A3N4II62</accession>
<protein>
    <submittedName>
        <fullName evidence="2">Uncharacterized protein</fullName>
    </submittedName>
</protein>
<sequence>MSPSVSTRSTRSRPLEESASISLESVRSRAGLRRSASKKVLKSGEVKKVAPPGYRVNHFNEIICDKENVPFHPSQIRDRPVIDENDYYELGSDGKKKKTKPLLNRKKTASRVPLRQLSNEEVFIRDEATIGDRRRRVSGDHFAVEIDSSLAAPSPGTRAVMDSVSHMETISVVNSPSISVSSRVRVYHSRKVKEQAKEKTPLQRKTLQLKTVEREALQVSKDLQPSKKTLQPSKVPQPSKALQPKAANSKNAVKVLRTPGSTKKPLKERRAVSPTLEYSGVVKKEASTVVRRKATVTKKTLSTAITIYVDQENIQPQPVGKKVTEKRVINTSTTIKKTVVPKPSLALRRAVGGVSRKPLR</sequence>
<evidence type="ECO:0000256" key="1">
    <source>
        <dbReference type="SAM" id="MobiDB-lite"/>
    </source>
</evidence>
<evidence type="ECO:0000313" key="2">
    <source>
        <dbReference type="EMBL" id="RPA85316.1"/>
    </source>
</evidence>
<feature type="compositionally biased region" description="Basic residues" evidence="1">
    <location>
        <begin position="30"/>
        <end position="41"/>
    </location>
</feature>
<reference evidence="2 3" key="1">
    <citation type="journal article" date="2018" name="Nat. Ecol. Evol.">
        <title>Pezizomycetes genomes reveal the molecular basis of ectomycorrhizal truffle lifestyle.</title>
        <authorList>
            <person name="Murat C."/>
            <person name="Payen T."/>
            <person name="Noel B."/>
            <person name="Kuo A."/>
            <person name="Morin E."/>
            <person name="Chen J."/>
            <person name="Kohler A."/>
            <person name="Krizsan K."/>
            <person name="Balestrini R."/>
            <person name="Da Silva C."/>
            <person name="Montanini B."/>
            <person name="Hainaut M."/>
            <person name="Levati E."/>
            <person name="Barry K.W."/>
            <person name="Belfiori B."/>
            <person name="Cichocki N."/>
            <person name="Clum A."/>
            <person name="Dockter R.B."/>
            <person name="Fauchery L."/>
            <person name="Guy J."/>
            <person name="Iotti M."/>
            <person name="Le Tacon F."/>
            <person name="Lindquist E.A."/>
            <person name="Lipzen A."/>
            <person name="Malagnac F."/>
            <person name="Mello A."/>
            <person name="Molinier V."/>
            <person name="Miyauchi S."/>
            <person name="Poulain J."/>
            <person name="Riccioni C."/>
            <person name="Rubini A."/>
            <person name="Sitrit Y."/>
            <person name="Splivallo R."/>
            <person name="Traeger S."/>
            <person name="Wang M."/>
            <person name="Zifcakova L."/>
            <person name="Wipf D."/>
            <person name="Zambonelli A."/>
            <person name="Paolocci F."/>
            <person name="Nowrousian M."/>
            <person name="Ottonello S."/>
            <person name="Baldrian P."/>
            <person name="Spatafora J.W."/>
            <person name="Henrissat B."/>
            <person name="Nagy L.G."/>
            <person name="Aury J.M."/>
            <person name="Wincker P."/>
            <person name="Grigoriev I.V."/>
            <person name="Bonfante P."/>
            <person name="Martin F.M."/>
        </authorList>
    </citation>
    <scope>NUCLEOTIDE SEQUENCE [LARGE SCALE GENOMIC DNA]</scope>
    <source>
        <strain evidence="2 3">RN42</strain>
    </source>
</reference>
<name>A0A3N4II62_ASCIM</name>